<dbReference type="Gene3D" id="1.10.10.10">
    <property type="entry name" value="Winged helix-like DNA-binding domain superfamily/Winged helix DNA-binding domain"/>
    <property type="match status" value="1"/>
</dbReference>
<dbReference type="PANTHER" id="PTHR43022:SF1">
    <property type="entry name" value="PROTEIN SMF"/>
    <property type="match status" value="1"/>
</dbReference>
<dbReference type="InterPro" id="IPR057666">
    <property type="entry name" value="DrpA_SLOG"/>
</dbReference>
<comment type="caution">
    <text evidence="4">The sequence shown here is derived from an EMBL/GenBank/DDBJ whole genome shotgun (WGS) entry which is preliminary data.</text>
</comment>
<dbReference type="EMBL" id="SHNN01000001">
    <property type="protein sequence ID" value="MCX2979948.1"/>
    <property type="molecule type" value="Genomic_DNA"/>
</dbReference>
<evidence type="ECO:0000313" key="5">
    <source>
        <dbReference type="Proteomes" id="UP001143362"/>
    </source>
</evidence>
<accession>A0ABT3TCB9</accession>
<dbReference type="Pfam" id="PF02481">
    <property type="entry name" value="DNA_processg_A"/>
    <property type="match status" value="1"/>
</dbReference>
<evidence type="ECO:0000313" key="4">
    <source>
        <dbReference type="EMBL" id="MCX2979948.1"/>
    </source>
</evidence>
<organism evidence="4 5">
    <name type="scientific">Candidatus Litorirhabdus singularis</name>
    <dbReference type="NCBI Taxonomy" id="2518993"/>
    <lineage>
        <taxon>Bacteria</taxon>
        <taxon>Pseudomonadati</taxon>
        <taxon>Pseudomonadota</taxon>
        <taxon>Gammaproteobacteria</taxon>
        <taxon>Cellvibrionales</taxon>
        <taxon>Halieaceae</taxon>
        <taxon>Candidatus Litorirhabdus</taxon>
    </lineage>
</organism>
<feature type="domain" description="Smf/DprA SLOG" evidence="2">
    <location>
        <begin position="83"/>
        <end position="288"/>
    </location>
</feature>
<evidence type="ECO:0000259" key="3">
    <source>
        <dbReference type="Pfam" id="PF17782"/>
    </source>
</evidence>
<dbReference type="NCBIfam" id="TIGR00732">
    <property type="entry name" value="dprA"/>
    <property type="match status" value="1"/>
</dbReference>
<evidence type="ECO:0000256" key="1">
    <source>
        <dbReference type="ARBA" id="ARBA00006525"/>
    </source>
</evidence>
<dbReference type="Proteomes" id="UP001143362">
    <property type="component" value="Unassembled WGS sequence"/>
</dbReference>
<evidence type="ECO:0000259" key="2">
    <source>
        <dbReference type="Pfam" id="PF02481"/>
    </source>
</evidence>
<name>A0ABT3TCB9_9GAMM</name>
<comment type="similarity">
    <text evidence="1">Belongs to the DprA/Smf family.</text>
</comment>
<protein>
    <submittedName>
        <fullName evidence="4">DNA-protecting protein DprA</fullName>
    </submittedName>
</protein>
<sequence>MQSEEQQQWLTLHLLYGGRRSLWRALLASFASPAAILEAGPEQWRAAGINPSNQRRQASATIQKQALALYQQLQRLEAELLPLTAPGYPCLLAQIPDPPPLLYVRGNADYLRRPSLAIVGSRKPGSAGLRAAAEFSTAAVRQDLGVVSGLALGVDARAHQSALDSDGITIAVMATGVDYCYPRRHQAMASEIIRRGVLVSEALPGSKPLPSRFPQRNRIISGLSLGVLVVEAAQRSGSLITARVALEQNREVFALPQSVYYGGGAGCNSLLRDGATLVTCADDIFVELGMLLQAQQALQQDVKVELPSELLAVYAMVGFEPVSADALADLLGIGTPTMLAALMELQLRGMVRVEAGQFMRT</sequence>
<dbReference type="RefSeq" id="WP_279243932.1">
    <property type="nucleotide sequence ID" value="NZ_SHNN01000001.1"/>
</dbReference>
<dbReference type="InterPro" id="IPR041614">
    <property type="entry name" value="DprA_WH"/>
</dbReference>
<dbReference type="PANTHER" id="PTHR43022">
    <property type="entry name" value="PROTEIN SMF"/>
    <property type="match status" value="1"/>
</dbReference>
<dbReference type="SUPFAM" id="SSF102405">
    <property type="entry name" value="MCP/YpsA-like"/>
    <property type="match status" value="1"/>
</dbReference>
<proteinExistence type="inferred from homology"/>
<dbReference type="InterPro" id="IPR036388">
    <property type="entry name" value="WH-like_DNA-bd_sf"/>
</dbReference>
<keyword evidence="5" id="KW-1185">Reference proteome</keyword>
<gene>
    <name evidence="4" type="primary">dprA</name>
    <name evidence="4" type="ORF">EYC98_03615</name>
</gene>
<dbReference type="InterPro" id="IPR003488">
    <property type="entry name" value="DprA"/>
</dbReference>
<dbReference type="Pfam" id="PF17782">
    <property type="entry name" value="WHD_DprA"/>
    <property type="match status" value="1"/>
</dbReference>
<reference evidence="4" key="1">
    <citation type="submission" date="2019-02" db="EMBL/GenBank/DDBJ databases">
        <authorList>
            <person name="Li S.-H."/>
        </authorList>
    </citation>
    <scope>NUCLEOTIDE SEQUENCE</scope>
    <source>
        <strain evidence="4">IMCC14734</strain>
    </source>
</reference>
<feature type="domain" description="DprA winged helix" evidence="3">
    <location>
        <begin position="305"/>
        <end position="357"/>
    </location>
</feature>
<dbReference type="Gene3D" id="3.40.50.450">
    <property type="match status" value="1"/>
</dbReference>